<dbReference type="Pfam" id="PF13843">
    <property type="entry name" value="DDE_Tnp_1_7"/>
    <property type="match status" value="1"/>
</dbReference>
<reference evidence="2 3" key="1">
    <citation type="submission" date="2023-11" db="EMBL/GenBank/DDBJ databases">
        <authorList>
            <person name="Hedman E."/>
            <person name="Englund M."/>
            <person name="Stromberg M."/>
            <person name="Nyberg Akerstrom W."/>
            <person name="Nylinder S."/>
            <person name="Jareborg N."/>
            <person name="Kallberg Y."/>
            <person name="Kronander E."/>
        </authorList>
    </citation>
    <scope>NUCLEOTIDE SEQUENCE [LARGE SCALE GENOMIC DNA]</scope>
</reference>
<sequence>MFRKGRGVFELKNDEVLQILMGDNSDEEDQRILTQDDDQGVSDVEIENTPVPLQESVSLPPEPTTSTAVLPVTGAHSNQEPLFKWNQRTYVPNTFRDVEYEFGKVQICQEVDADVLTPFDIFCSTTNFYILVQNIVQKSVRYAHQNGRAFTVDVKEMRAFLGMNLVMGYHILPSLRDYWSTEPDMAVPFISNVMPRTRFEEIRRNLHFCNNEEVGDTNSPGYDRAYKIRPIIEHFNNSFQNALNNTKKQSIDEHMIKFKGHNAMKQYIKNKPVKWGFKLWCRCDAATGYLFEFDLYTGKRTSGTEYGLGESVVLQLTKKLDGLGCEIYVDNFFNSPMLQYTLIYQNTKACGTVRTNRKHLPKTAPVDKKMNRGDIYTTSFQGISYVKWMDNKAVHLLTNFLSPLETDTVKRRKAGSAEKIDVKCPKIVSHYNKNMGGVDLMDQRKVCYEIDRRSKIKYYLRLFFDLLDISVNNAHTVYAKLHNEKQLEGGLLSSLKFRQVVARSLINGFSVRQLDVPTSKSNSVRRSVKRQLPTHPMEKSKTRKRCVNCAKCRIENRINNTCVLCKVHLCYTNERNCFAEYHN</sequence>
<proteinExistence type="predicted"/>
<comment type="caution">
    <text evidence="2">The sequence shown here is derived from an EMBL/GenBank/DDBJ whole genome shotgun (WGS) entry which is preliminary data.</text>
</comment>
<dbReference type="PANTHER" id="PTHR46599:SF3">
    <property type="entry name" value="PIGGYBAC TRANSPOSABLE ELEMENT-DERIVED PROTEIN 4"/>
    <property type="match status" value="1"/>
</dbReference>
<dbReference type="PANTHER" id="PTHR46599">
    <property type="entry name" value="PIGGYBAC TRANSPOSABLE ELEMENT-DERIVED PROTEIN 4"/>
    <property type="match status" value="1"/>
</dbReference>
<dbReference type="AlphaFoldDB" id="A0AAV1L5B9"/>
<evidence type="ECO:0000313" key="3">
    <source>
        <dbReference type="Proteomes" id="UP001314205"/>
    </source>
</evidence>
<organism evidence="2 3">
    <name type="scientific">Parnassius mnemosyne</name>
    <name type="common">clouded apollo</name>
    <dbReference type="NCBI Taxonomy" id="213953"/>
    <lineage>
        <taxon>Eukaryota</taxon>
        <taxon>Metazoa</taxon>
        <taxon>Ecdysozoa</taxon>
        <taxon>Arthropoda</taxon>
        <taxon>Hexapoda</taxon>
        <taxon>Insecta</taxon>
        <taxon>Pterygota</taxon>
        <taxon>Neoptera</taxon>
        <taxon>Endopterygota</taxon>
        <taxon>Lepidoptera</taxon>
        <taxon>Glossata</taxon>
        <taxon>Ditrysia</taxon>
        <taxon>Papilionoidea</taxon>
        <taxon>Papilionidae</taxon>
        <taxon>Parnassiinae</taxon>
        <taxon>Parnassini</taxon>
        <taxon>Parnassius</taxon>
        <taxon>Driopa</taxon>
    </lineage>
</organism>
<dbReference type="EMBL" id="CAVLGL010000083">
    <property type="protein sequence ID" value="CAK1589232.1"/>
    <property type="molecule type" value="Genomic_DNA"/>
</dbReference>
<name>A0AAV1L5B9_9NEOP</name>
<protein>
    <recommendedName>
        <fullName evidence="1">PiggyBac transposable element-derived protein domain-containing protein</fullName>
    </recommendedName>
</protein>
<keyword evidence="3" id="KW-1185">Reference proteome</keyword>
<evidence type="ECO:0000313" key="2">
    <source>
        <dbReference type="EMBL" id="CAK1589232.1"/>
    </source>
</evidence>
<dbReference type="Proteomes" id="UP001314205">
    <property type="component" value="Unassembled WGS sequence"/>
</dbReference>
<dbReference type="InterPro" id="IPR029526">
    <property type="entry name" value="PGBD"/>
</dbReference>
<feature type="domain" description="PiggyBac transposable element-derived protein" evidence="1">
    <location>
        <begin position="132"/>
        <end position="475"/>
    </location>
</feature>
<gene>
    <name evidence="2" type="ORF">PARMNEM_LOCUS9762</name>
</gene>
<accession>A0AAV1L5B9</accession>
<evidence type="ECO:0000259" key="1">
    <source>
        <dbReference type="Pfam" id="PF13843"/>
    </source>
</evidence>